<sequence>MAKTVKAYVLTGTVVTEAGRFGLGEQVEVEQAEYQYLSDRGILGLAPDATATVPGSATVSAETDDAGPSVTVVTEEASS</sequence>
<dbReference type="EMBL" id="QJKC01000004">
    <property type="protein sequence ID" value="PXX49377.1"/>
    <property type="molecule type" value="Genomic_DNA"/>
</dbReference>
<protein>
    <submittedName>
        <fullName evidence="2">Uncharacterized protein</fullName>
    </submittedName>
</protein>
<evidence type="ECO:0000313" key="2">
    <source>
        <dbReference type="EMBL" id="PXX49377.1"/>
    </source>
</evidence>
<keyword evidence="3" id="KW-1185">Reference proteome</keyword>
<evidence type="ECO:0000256" key="1">
    <source>
        <dbReference type="SAM" id="MobiDB-lite"/>
    </source>
</evidence>
<evidence type="ECO:0000313" key="3">
    <source>
        <dbReference type="Proteomes" id="UP000248395"/>
    </source>
</evidence>
<feature type="region of interest" description="Disordered" evidence="1">
    <location>
        <begin position="53"/>
        <end position="79"/>
    </location>
</feature>
<reference evidence="2 3" key="1">
    <citation type="submission" date="2018-05" db="EMBL/GenBank/DDBJ databases">
        <title>Genomic Encyclopedia of Type Strains, Phase IV (KMG-IV): sequencing the most valuable type-strain genomes for metagenomic binning, comparative biology and taxonomic classification.</title>
        <authorList>
            <person name="Goeker M."/>
        </authorList>
    </citation>
    <scope>NUCLEOTIDE SEQUENCE [LARGE SCALE GENOMIC DNA]</scope>
    <source>
        <strain evidence="2 3">DSM 25134</strain>
    </source>
</reference>
<proteinExistence type="predicted"/>
<name>A0A318JLS0_9NEIS</name>
<organism evidence="2 3">
    <name type="scientific">Aquitalea magnusonii</name>
    <dbReference type="NCBI Taxonomy" id="332411"/>
    <lineage>
        <taxon>Bacteria</taxon>
        <taxon>Pseudomonadati</taxon>
        <taxon>Pseudomonadota</taxon>
        <taxon>Betaproteobacteria</taxon>
        <taxon>Neisseriales</taxon>
        <taxon>Chromobacteriaceae</taxon>
        <taxon>Aquitalea</taxon>
    </lineage>
</organism>
<dbReference type="AlphaFoldDB" id="A0A318JLS0"/>
<comment type="caution">
    <text evidence="2">The sequence shown here is derived from an EMBL/GenBank/DDBJ whole genome shotgun (WGS) entry which is preliminary data.</text>
</comment>
<dbReference type="Proteomes" id="UP000248395">
    <property type="component" value="Unassembled WGS sequence"/>
</dbReference>
<gene>
    <name evidence="2" type="ORF">DFR38_10416</name>
</gene>
<dbReference type="RefSeq" id="WP_059284631.1">
    <property type="nucleotide sequence ID" value="NZ_LNQU01000005.1"/>
</dbReference>
<accession>A0A318JLS0</accession>